<feature type="domain" description="Retrotransposon gag" evidence="2">
    <location>
        <begin position="134"/>
        <end position="211"/>
    </location>
</feature>
<dbReference type="InterPro" id="IPR005162">
    <property type="entry name" value="Retrotrans_gag_dom"/>
</dbReference>
<evidence type="ECO:0000259" key="2">
    <source>
        <dbReference type="Pfam" id="PF03732"/>
    </source>
</evidence>
<dbReference type="AlphaFoldDB" id="A0AAW1K887"/>
<protein>
    <recommendedName>
        <fullName evidence="2">Retrotransposon gag domain-containing protein</fullName>
    </recommendedName>
</protein>
<evidence type="ECO:0000256" key="1">
    <source>
        <dbReference type="SAM" id="MobiDB-lite"/>
    </source>
</evidence>
<comment type="caution">
    <text evidence="3">The sequence shown here is derived from an EMBL/GenBank/DDBJ whole genome shotgun (WGS) entry which is preliminary data.</text>
</comment>
<name>A0AAW1K887_SAPOF</name>
<evidence type="ECO:0000313" key="3">
    <source>
        <dbReference type="EMBL" id="KAK9714077.1"/>
    </source>
</evidence>
<proteinExistence type="predicted"/>
<dbReference type="PANTHER" id="PTHR33223">
    <property type="entry name" value="CCHC-TYPE DOMAIN-CONTAINING PROTEIN"/>
    <property type="match status" value="1"/>
</dbReference>
<feature type="region of interest" description="Disordered" evidence="1">
    <location>
        <begin position="318"/>
        <end position="347"/>
    </location>
</feature>
<keyword evidence="4" id="KW-1185">Reference proteome</keyword>
<sequence length="389" mass="44406">MNTRRGKGPLLFDSEIEKTARRTRKEFLRKQKEEKDAQLLLESFYIDTLFVEEEMARERTLRELSAPTLGAQPLSIVFPDLERPLKLNSCFINLLPKFCGRSNENPQRHLQEFIVVCSTMQLDGVEQDQIKLRAFPFSLVDAAKDWLYYLPAGSIATWTALENAFLEKFLPASRIGAIRKEICGIKQRSDESLYEYRERFNRLCASFPQHQIRVLMNKTATEAKLLIDNMALNSQQYSSRDDIKGVSGVDLSGIKNELQENSQQISNLTTLMSKLVSSNSHVMNVSHAPNENSLMAEDVNALNGFPNSYQKKYDPFSPTYNEGWRDNPNLRYGPPRPNQSYVHSQGTQYQQKTDAHLRQLDAQISQVCTSLSNIESKFSGSLPSQPYDS</sequence>
<feature type="compositionally biased region" description="Polar residues" evidence="1">
    <location>
        <begin position="338"/>
        <end position="347"/>
    </location>
</feature>
<dbReference type="PANTHER" id="PTHR33223:SF3">
    <property type="match status" value="1"/>
</dbReference>
<dbReference type="Pfam" id="PF03732">
    <property type="entry name" value="Retrotrans_gag"/>
    <property type="match status" value="1"/>
</dbReference>
<organism evidence="3 4">
    <name type="scientific">Saponaria officinalis</name>
    <name type="common">Common soapwort</name>
    <name type="synonym">Lychnis saponaria</name>
    <dbReference type="NCBI Taxonomy" id="3572"/>
    <lineage>
        <taxon>Eukaryota</taxon>
        <taxon>Viridiplantae</taxon>
        <taxon>Streptophyta</taxon>
        <taxon>Embryophyta</taxon>
        <taxon>Tracheophyta</taxon>
        <taxon>Spermatophyta</taxon>
        <taxon>Magnoliopsida</taxon>
        <taxon>eudicotyledons</taxon>
        <taxon>Gunneridae</taxon>
        <taxon>Pentapetalae</taxon>
        <taxon>Caryophyllales</taxon>
        <taxon>Caryophyllaceae</taxon>
        <taxon>Caryophylleae</taxon>
        <taxon>Saponaria</taxon>
    </lineage>
</organism>
<evidence type="ECO:0000313" key="4">
    <source>
        <dbReference type="Proteomes" id="UP001443914"/>
    </source>
</evidence>
<dbReference type="EMBL" id="JBDFQZ010000006">
    <property type="protein sequence ID" value="KAK9714077.1"/>
    <property type="molecule type" value="Genomic_DNA"/>
</dbReference>
<dbReference type="Proteomes" id="UP001443914">
    <property type="component" value="Unassembled WGS sequence"/>
</dbReference>
<gene>
    <name evidence="3" type="ORF">RND81_06G070400</name>
</gene>
<reference evidence="3" key="1">
    <citation type="submission" date="2024-03" db="EMBL/GenBank/DDBJ databases">
        <title>WGS assembly of Saponaria officinalis var. Norfolk2.</title>
        <authorList>
            <person name="Jenkins J."/>
            <person name="Shu S."/>
            <person name="Grimwood J."/>
            <person name="Barry K."/>
            <person name="Goodstein D."/>
            <person name="Schmutz J."/>
            <person name="Leebens-Mack J."/>
            <person name="Osbourn A."/>
        </authorList>
    </citation>
    <scope>NUCLEOTIDE SEQUENCE [LARGE SCALE GENOMIC DNA]</scope>
    <source>
        <strain evidence="3">JIC</strain>
    </source>
</reference>
<accession>A0AAW1K887</accession>